<dbReference type="InterPro" id="IPR011882">
    <property type="entry name" value="PaaC"/>
</dbReference>
<dbReference type="EMBL" id="KJ829520">
    <property type="protein sequence ID" value="AIK66573.1"/>
    <property type="molecule type" value="Genomic_DNA"/>
</dbReference>
<dbReference type="PANTHER" id="PTHR30458:SF0">
    <property type="entry name" value="1,2-PHENYLACETYL-COA EPOXIDASE, SUBUNIT C"/>
    <property type="match status" value="1"/>
</dbReference>
<reference evidence="1" key="1">
    <citation type="submission" date="2014-04" db="EMBL/GenBank/DDBJ databases">
        <title>Isolation and characterization of a novel Arhodomonas sp. strain Seminole and its Genetic Potential to Degrade Hydrocarbons at high salinity.</title>
        <authorList>
            <person name="Dalvi S."/>
            <person name="Nicholson C.A."/>
            <person name="Najar F.Z."/>
            <person name="Roe B.A."/>
            <person name="Canaan P."/>
            <person name="Hartson S.D."/>
            <person name="Fathepure B.Z."/>
        </authorList>
    </citation>
    <scope>NUCLEOTIDE SEQUENCE</scope>
    <source>
        <strain evidence="1">Seminole</strain>
    </source>
</reference>
<dbReference type="PANTHER" id="PTHR30458">
    <property type="entry name" value="PHENYLACETIC ACID DEGRADATION PROTEIN PAA"/>
    <property type="match status" value="1"/>
</dbReference>
<dbReference type="Gene3D" id="1.20.1260.10">
    <property type="match status" value="1"/>
</dbReference>
<protein>
    <submittedName>
        <fullName evidence="1">Phenylacetate-CoA oxygenase</fullName>
    </submittedName>
</protein>
<dbReference type="Pfam" id="PF05138">
    <property type="entry name" value="PaaA_PaaC"/>
    <property type="match status" value="1"/>
</dbReference>
<dbReference type="SUPFAM" id="SSF47240">
    <property type="entry name" value="Ferritin-like"/>
    <property type="match status" value="1"/>
</dbReference>
<evidence type="ECO:0000313" key="1">
    <source>
        <dbReference type="EMBL" id="AIK66573.1"/>
    </source>
</evidence>
<dbReference type="InterPro" id="IPR009078">
    <property type="entry name" value="Ferritin-like_SF"/>
</dbReference>
<dbReference type="AlphaFoldDB" id="A0A076YF95"/>
<dbReference type="FunFam" id="1.20.1260.10:FF:000012">
    <property type="entry name" value="1,2-phenylacetyl-CoA epoxidase, subunit C"/>
    <property type="match status" value="1"/>
</dbReference>
<dbReference type="InterPro" id="IPR007814">
    <property type="entry name" value="PaaA_PaaC"/>
</dbReference>
<dbReference type="GO" id="GO:0010124">
    <property type="term" value="P:phenylacetate catabolic process"/>
    <property type="evidence" value="ECO:0007669"/>
    <property type="project" value="InterPro"/>
</dbReference>
<proteinExistence type="predicted"/>
<dbReference type="InterPro" id="IPR052703">
    <property type="entry name" value="Aromatic_CoA_ox/epox"/>
</dbReference>
<dbReference type="NCBIfam" id="TIGR02158">
    <property type="entry name" value="PA_CoA_Oxy3"/>
    <property type="match status" value="1"/>
</dbReference>
<name>A0A076YF95_9GAMM</name>
<accession>A0A076YF95</accession>
<sequence>MSDDRNRYLYVLRLADNALVLGQRLSEWIGHAPALEEEMATANVSLDLIGQAKSWLDYAAELEGEGRDADTLAFHRDVLDFHNTLLVEQPNGDYALTIARQFFFDAFHMPLLEQLARSGDPRIAEIAAKSAKEVGYHVRRSSEWIIRFGDGTDESHQRVQAAVDRLWPFTGELFSGDGLDEAMREAGIGADLAAVREQWSATVDEVFAEATLTRPEDGWMQSGGKQGEHSEHLGYLLAEMQFLPRAYPDARW</sequence>
<organism evidence="1">
    <name type="scientific">Arhodomonas sp. Seminole</name>
    <dbReference type="NCBI Taxonomy" id="1204713"/>
    <lineage>
        <taxon>Bacteria</taxon>
        <taxon>Pseudomonadati</taxon>
        <taxon>Pseudomonadota</taxon>
        <taxon>Gammaproteobacteria</taxon>
        <taxon>Chromatiales</taxon>
        <taxon>Ectothiorhodospiraceae</taxon>
        <taxon>Arhodomonas</taxon>
    </lineage>
</organism>
<dbReference type="PIRSF" id="PIRSF037834">
    <property type="entry name" value="PA_CoA_Oase3"/>
    <property type="match status" value="1"/>
</dbReference>
<dbReference type="GO" id="GO:0005829">
    <property type="term" value="C:cytosol"/>
    <property type="evidence" value="ECO:0007669"/>
    <property type="project" value="TreeGrafter"/>
</dbReference>
<dbReference type="InterPro" id="IPR012347">
    <property type="entry name" value="Ferritin-like"/>
</dbReference>